<dbReference type="InterPro" id="IPR000297">
    <property type="entry name" value="PPIase_PpiC"/>
</dbReference>
<evidence type="ECO:0000256" key="7">
    <source>
        <dbReference type="ARBA" id="ARBA00038408"/>
    </source>
</evidence>
<keyword evidence="2" id="KW-1003">Cell membrane</keyword>
<evidence type="ECO:0000313" key="10">
    <source>
        <dbReference type="EMBL" id="SFP37195.1"/>
    </source>
</evidence>
<organism evidence="10 11">
    <name type="scientific">Sphingomonas rubra</name>
    <dbReference type="NCBI Taxonomy" id="634430"/>
    <lineage>
        <taxon>Bacteria</taxon>
        <taxon>Pseudomonadati</taxon>
        <taxon>Pseudomonadota</taxon>
        <taxon>Alphaproteobacteria</taxon>
        <taxon>Sphingomonadales</taxon>
        <taxon>Sphingomonadaceae</taxon>
        <taxon>Sphingomonas</taxon>
    </lineage>
</organism>
<feature type="domain" description="PpiC" evidence="9">
    <location>
        <begin position="232"/>
        <end position="360"/>
    </location>
</feature>
<protein>
    <submittedName>
        <fullName evidence="10">Peptidyl-prolyl cis-trans isomerase D</fullName>
    </submittedName>
</protein>
<dbReference type="PANTHER" id="PTHR47529">
    <property type="entry name" value="PEPTIDYL-PROLYL CIS-TRANS ISOMERASE D"/>
    <property type="match status" value="1"/>
</dbReference>
<dbReference type="RefSeq" id="WP_093330158.1">
    <property type="nucleotide sequence ID" value="NZ_FOXP01000001.1"/>
</dbReference>
<keyword evidence="4" id="KW-1133">Transmembrane helix</keyword>
<keyword evidence="5" id="KW-0472">Membrane</keyword>
<keyword evidence="8" id="KW-0697">Rotamase</keyword>
<comment type="subcellular location">
    <subcellularLocation>
        <location evidence="1">Cell membrane</location>
        <topology evidence="1">Single-pass type II membrane protein</topology>
    </subcellularLocation>
</comment>
<dbReference type="Pfam" id="PF13145">
    <property type="entry name" value="Rotamase_2"/>
    <property type="match status" value="1"/>
</dbReference>
<reference evidence="10 11" key="1">
    <citation type="submission" date="2016-10" db="EMBL/GenBank/DDBJ databases">
        <authorList>
            <person name="de Groot N.N."/>
        </authorList>
    </citation>
    <scope>NUCLEOTIDE SEQUENCE [LARGE SCALE GENOMIC DNA]</scope>
    <source>
        <strain evidence="10 11">CGMCC 1.9113</strain>
    </source>
</reference>
<evidence type="ECO:0000256" key="4">
    <source>
        <dbReference type="ARBA" id="ARBA00022989"/>
    </source>
</evidence>
<evidence type="ECO:0000256" key="2">
    <source>
        <dbReference type="ARBA" id="ARBA00022475"/>
    </source>
</evidence>
<dbReference type="InterPro" id="IPR027304">
    <property type="entry name" value="Trigger_fact/SurA_dom_sf"/>
</dbReference>
<dbReference type="PROSITE" id="PS50198">
    <property type="entry name" value="PPIC_PPIASE_2"/>
    <property type="match status" value="1"/>
</dbReference>
<dbReference type="Proteomes" id="UP000199586">
    <property type="component" value="Unassembled WGS sequence"/>
</dbReference>
<dbReference type="AlphaFoldDB" id="A0A1I5PT27"/>
<dbReference type="SUPFAM" id="SSF54534">
    <property type="entry name" value="FKBP-like"/>
    <property type="match status" value="1"/>
</dbReference>
<evidence type="ECO:0000313" key="11">
    <source>
        <dbReference type="Proteomes" id="UP000199586"/>
    </source>
</evidence>
<gene>
    <name evidence="10" type="ORF">SAMN04488241_101210</name>
</gene>
<dbReference type="PANTHER" id="PTHR47529:SF1">
    <property type="entry name" value="PERIPLASMIC CHAPERONE PPID"/>
    <property type="match status" value="1"/>
</dbReference>
<evidence type="ECO:0000256" key="1">
    <source>
        <dbReference type="ARBA" id="ARBA00004401"/>
    </source>
</evidence>
<dbReference type="STRING" id="634430.SAMN04488241_101210"/>
<dbReference type="InterPro" id="IPR052029">
    <property type="entry name" value="PpiD_chaperone"/>
</dbReference>
<dbReference type="Pfam" id="PF13624">
    <property type="entry name" value="SurA_N_3"/>
    <property type="match status" value="1"/>
</dbReference>
<comment type="similarity">
    <text evidence="7">Belongs to the PpiD chaperone family.</text>
</comment>
<evidence type="ECO:0000259" key="9">
    <source>
        <dbReference type="PROSITE" id="PS50198"/>
    </source>
</evidence>
<keyword evidence="6" id="KW-0143">Chaperone</keyword>
<keyword evidence="8 10" id="KW-0413">Isomerase</keyword>
<evidence type="ECO:0000256" key="8">
    <source>
        <dbReference type="PROSITE-ProRule" id="PRU00278"/>
    </source>
</evidence>
<dbReference type="GO" id="GO:0005886">
    <property type="term" value="C:plasma membrane"/>
    <property type="evidence" value="ECO:0007669"/>
    <property type="project" value="UniProtKB-SubCell"/>
</dbReference>
<evidence type="ECO:0000256" key="5">
    <source>
        <dbReference type="ARBA" id="ARBA00023136"/>
    </source>
</evidence>
<keyword evidence="11" id="KW-1185">Reference proteome</keyword>
<accession>A0A1I5PT27</accession>
<name>A0A1I5PT27_9SPHN</name>
<dbReference type="GO" id="GO:0003755">
    <property type="term" value="F:peptidyl-prolyl cis-trans isomerase activity"/>
    <property type="evidence" value="ECO:0007669"/>
    <property type="project" value="UniProtKB-KW"/>
</dbReference>
<evidence type="ECO:0000256" key="6">
    <source>
        <dbReference type="ARBA" id="ARBA00023186"/>
    </source>
</evidence>
<dbReference type="OrthoDB" id="9768393at2"/>
<evidence type="ECO:0000256" key="3">
    <source>
        <dbReference type="ARBA" id="ARBA00022692"/>
    </source>
</evidence>
<dbReference type="EMBL" id="FOXP01000001">
    <property type="protein sequence ID" value="SFP37195.1"/>
    <property type="molecule type" value="Genomic_DNA"/>
</dbReference>
<keyword evidence="3" id="KW-0812">Transmembrane</keyword>
<dbReference type="Gene3D" id="1.10.4030.10">
    <property type="entry name" value="Porin chaperone SurA, peptide-binding domain"/>
    <property type="match status" value="1"/>
</dbReference>
<sequence>MLGFFRRIINSKVGIVVTFIVLGIVALAFAAGDVSNLSIGSGGVAKGDVAQVGDADVTVNDLRTRAQEEVAAAQRQQPTADMDQYLAAGALERALEQLVTTTALAEYARDQGMVVSKRLVDGQIASIPALQGPNGKFDEQAYRRILAERRLTDARIRADIARDVLVQQLIGPTVGAAQVSAQLALPYASLLLERRAGQVAFVPTAAVPAGPAPTPQEVQSFYGRNLNRYRVPERRVIRYALVTPEAVRARATPTEAEIAQAYAADRAKYAATERRDITQVIVFDQAGAAALAAKVRGGTALAVAARAAGLEPSTIPAIDKAAYAGQTSAAVADAVFGAAQGAVVGPVRGPIGFVVARVDKVEQVAGRSLAQVRDEIAAALTARKTADALADLRNTMDEGLSGSATFDEAVADAKLTASTTGALAATGTDPLSAEAQPDPALQPLVAAAFQAQDGDPPQLVQTAPDGSFAIVAVGRVLPAAPRPLAEIRDRVAADFVADRRQQAARRIADEVLARVNRGTPLPRSLQQANVALPAARPIAASRAQLAQARGGAEPALALMFSMAPNTAKLLAAPQGAGWLVIKLDQIQRGDASKTPGAVAAARSDIGRSIGAEYTEQFARAVRASLGVKTEPAAIARVKADLSGQGGSGN</sequence>
<proteinExistence type="inferred from homology"/>
<dbReference type="SUPFAM" id="SSF109998">
    <property type="entry name" value="Triger factor/SurA peptide-binding domain-like"/>
    <property type="match status" value="1"/>
</dbReference>